<dbReference type="AlphaFoldDB" id="A0A2P2NFB0"/>
<name>A0A2P2NFB0_RHIMU</name>
<organism evidence="1">
    <name type="scientific">Rhizophora mucronata</name>
    <name type="common">Asiatic mangrove</name>
    <dbReference type="NCBI Taxonomy" id="61149"/>
    <lineage>
        <taxon>Eukaryota</taxon>
        <taxon>Viridiplantae</taxon>
        <taxon>Streptophyta</taxon>
        <taxon>Embryophyta</taxon>
        <taxon>Tracheophyta</taxon>
        <taxon>Spermatophyta</taxon>
        <taxon>Magnoliopsida</taxon>
        <taxon>eudicotyledons</taxon>
        <taxon>Gunneridae</taxon>
        <taxon>Pentapetalae</taxon>
        <taxon>rosids</taxon>
        <taxon>fabids</taxon>
        <taxon>Malpighiales</taxon>
        <taxon>Rhizophoraceae</taxon>
        <taxon>Rhizophora</taxon>
    </lineage>
</organism>
<reference evidence="1" key="1">
    <citation type="submission" date="2018-02" db="EMBL/GenBank/DDBJ databases">
        <title>Rhizophora mucronata_Transcriptome.</title>
        <authorList>
            <person name="Meera S.P."/>
            <person name="Sreeshan A."/>
            <person name="Augustine A."/>
        </authorList>
    </citation>
    <scope>NUCLEOTIDE SEQUENCE</scope>
    <source>
        <tissue evidence="1">Leaf</tissue>
    </source>
</reference>
<protein>
    <submittedName>
        <fullName evidence="1">Uncharacterized protein</fullName>
    </submittedName>
</protein>
<evidence type="ECO:0000313" key="1">
    <source>
        <dbReference type="EMBL" id="MBX41161.1"/>
    </source>
</evidence>
<sequence length="40" mass="4479">MAHFRDVKRSFYLCSSSLVYGQVRVMSSVVSLGLSRGLIE</sequence>
<dbReference type="EMBL" id="GGEC01060677">
    <property type="protein sequence ID" value="MBX41161.1"/>
    <property type="molecule type" value="Transcribed_RNA"/>
</dbReference>
<proteinExistence type="predicted"/>
<accession>A0A2P2NFB0</accession>